<dbReference type="NCBIfam" id="NF002969">
    <property type="entry name" value="PRK03643.1"/>
    <property type="match status" value="1"/>
</dbReference>
<gene>
    <name evidence="6" type="ORF">ACFFH4_04480</name>
</gene>
<sequence>MQPLNRSLKAEDLPVHVTYEYQEHLPEKIIQFGEGNFIRGFVDWMVHEMNKRGLFNGKVVAIQPTPHGKVVPKLEAQDGLYTLALRGIENGEVVKSNEIISSISRGINPYKDWNQVLNLAESPDLEFLFSNTTEAGLTYLKEDYDPNKSPLSFPGKVTAFLYHRYEVMKGKPNAGLVLIPCELVEGNGDVLKELVLRYARDWDLPVDYVNWLEEHNQFCNSLVDRIVTGYPKDTIDDYHQLLGYEDILLTAGEPYHMFAIDAGDDVANRLPFHKAELNVKWGDVTPYRELKVRLLNGPHTMMFAACYLSGVDTVLEAMEDETLSEFVRNGMTEEIFPTVKMDDEEKQPFLDSVVERFLNPYNKHYLADIGMNAVYKFKSRLIPSLLDYVELNQKLPRSIVFSLAALITYYRADRVEGDFLVGKRGTDEYTIRDNKEAITTFTNVWNEFDGSAVGIQELVTEVLADVELWGMNLNEVEGLNEMLITDTSNILQLGMKESLKRLTEIATK</sequence>
<dbReference type="SUPFAM" id="SSF51735">
    <property type="entry name" value="NAD(P)-binding Rossmann-fold domains"/>
    <property type="match status" value="1"/>
</dbReference>
<dbReference type="Pfam" id="PF08125">
    <property type="entry name" value="Mannitol_dh_C"/>
    <property type="match status" value="1"/>
</dbReference>
<evidence type="ECO:0000256" key="3">
    <source>
        <dbReference type="ARBA" id="ARBA00048615"/>
    </source>
</evidence>
<dbReference type="InterPro" id="IPR008927">
    <property type="entry name" value="6-PGluconate_DH-like_C_sf"/>
</dbReference>
<evidence type="ECO:0000259" key="4">
    <source>
        <dbReference type="Pfam" id="PF01232"/>
    </source>
</evidence>
<dbReference type="Pfam" id="PF01232">
    <property type="entry name" value="Mannitol_dh"/>
    <property type="match status" value="1"/>
</dbReference>
<feature type="domain" description="Mannitol dehydrogenase N-terminal" evidence="4">
    <location>
        <begin position="27"/>
        <end position="271"/>
    </location>
</feature>
<dbReference type="EMBL" id="JBHLTR010000004">
    <property type="protein sequence ID" value="MFC0558303.1"/>
    <property type="molecule type" value="Genomic_DNA"/>
</dbReference>
<dbReference type="InterPro" id="IPR036291">
    <property type="entry name" value="NAD(P)-bd_dom_sf"/>
</dbReference>
<dbReference type="PANTHER" id="PTHR30524:SF0">
    <property type="entry name" value="ALTRONATE OXIDOREDUCTASE-RELATED"/>
    <property type="match status" value="1"/>
</dbReference>
<dbReference type="Gene3D" id="3.40.50.720">
    <property type="entry name" value="NAD(P)-binding Rossmann-like Domain"/>
    <property type="match status" value="1"/>
</dbReference>
<dbReference type="InterPro" id="IPR013328">
    <property type="entry name" value="6PGD_dom2"/>
</dbReference>
<name>A0ABV6NDR8_9BACI</name>
<evidence type="ECO:0000259" key="5">
    <source>
        <dbReference type="Pfam" id="PF08125"/>
    </source>
</evidence>
<accession>A0ABV6NDR8</accession>
<feature type="domain" description="Mannitol dehydrogenase C-terminal" evidence="5">
    <location>
        <begin position="283"/>
        <end position="489"/>
    </location>
</feature>
<evidence type="ECO:0000313" key="7">
    <source>
        <dbReference type="Proteomes" id="UP001589833"/>
    </source>
</evidence>
<dbReference type="RefSeq" id="WP_273841016.1">
    <property type="nucleotide sequence ID" value="NZ_JAQQWT010000003.1"/>
</dbReference>
<protein>
    <submittedName>
        <fullName evidence="6">Tagaturonate reductase</fullName>
    </submittedName>
</protein>
<dbReference type="InterPro" id="IPR013118">
    <property type="entry name" value="Mannitol_DH_C"/>
</dbReference>
<dbReference type="InterPro" id="IPR013131">
    <property type="entry name" value="Mannitol_DH_N"/>
</dbReference>
<keyword evidence="7" id="KW-1185">Reference proteome</keyword>
<organism evidence="6 7">
    <name type="scientific">Halalkalibacter alkalisediminis</name>
    <dbReference type="NCBI Taxonomy" id="935616"/>
    <lineage>
        <taxon>Bacteria</taxon>
        <taxon>Bacillati</taxon>
        <taxon>Bacillota</taxon>
        <taxon>Bacilli</taxon>
        <taxon>Bacillales</taxon>
        <taxon>Bacillaceae</taxon>
        <taxon>Halalkalibacter</taxon>
    </lineage>
</organism>
<reference evidence="6 7" key="1">
    <citation type="submission" date="2024-09" db="EMBL/GenBank/DDBJ databases">
        <authorList>
            <person name="Sun Q."/>
            <person name="Mori K."/>
        </authorList>
    </citation>
    <scope>NUCLEOTIDE SEQUENCE [LARGE SCALE GENOMIC DNA]</scope>
    <source>
        <strain evidence="6 7">NCAIM B.02301</strain>
    </source>
</reference>
<evidence type="ECO:0000256" key="1">
    <source>
        <dbReference type="ARBA" id="ARBA00023002"/>
    </source>
</evidence>
<dbReference type="PANTHER" id="PTHR30524">
    <property type="entry name" value="MANNITOL-1-PHOSPHATE 5-DEHYDROGENASE"/>
    <property type="match status" value="1"/>
</dbReference>
<evidence type="ECO:0000256" key="2">
    <source>
        <dbReference type="ARBA" id="ARBA00023027"/>
    </source>
</evidence>
<comment type="caution">
    <text evidence="6">The sequence shown here is derived from an EMBL/GenBank/DDBJ whole genome shotgun (WGS) entry which is preliminary data.</text>
</comment>
<evidence type="ECO:0000313" key="6">
    <source>
        <dbReference type="EMBL" id="MFC0558303.1"/>
    </source>
</evidence>
<dbReference type="SUPFAM" id="SSF48179">
    <property type="entry name" value="6-phosphogluconate dehydrogenase C-terminal domain-like"/>
    <property type="match status" value="1"/>
</dbReference>
<proteinExistence type="predicted"/>
<comment type="catalytic activity">
    <reaction evidence="3">
        <text>D-mannitol 1-phosphate + NAD(+) = beta-D-fructose 6-phosphate + NADH + H(+)</text>
        <dbReference type="Rhea" id="RHEA:19661"/>
        <dbReference type="ChEBI" id="CHEBI:15378"/>
        <dbReference type="ChEBI" id="CHEBI:57540"/>
        <dbReference type="ChEBI" id="CHEBI:57634"/>
        <dbReference type="ChEBI" id="CHEBI:57945"/>
        <dbReference type="ChEBI" id="CHEBI:61381"/>
        <dbReference type="EC" id="1.1.1.17"/>
    </reaction>
</comment>
<dbReference type="Gene3D" id="1.10.1040.10">
    <property type="entry name" value="N-(1-d-carboxylethyl)-l-norvaline Dehydrogenase, domain 2"/>
    <property type="match status" value="1"/>
</dbReference>
<keyword evidence="2" id="KW-0520">NAD</keyword>
<dbReference type="Proteomes" id="UP001589833">
    <property type="component" value="Unassembled WGS sequence"/>
</dbReference>
<keyword evidence="1" id="KW-0560">Oxidoreductase</keyword>